<dbReference type="OrthoDB" id="4033240at2"/>
<feature type="region of interest" description="Disordered" evidence="1">
    <location>
        <begin position="1"/>
        <end position="36"/>
    </location>
</feature>
<evidence type="ECO:0000313" key="2">
    <source>
        <dbReference type="EMBL" id="QDY80292.1"/>
    </source>
</evidence>
<sequence>MNAGPGPAAEPDLRPDPGRIDPSDGPGAGQHNSLRESRQRVDNGVALMGNVGGDFTYLNISAWSDEATERILKPRLREGPYPAEEVRDRLYGFVEPPSYARCRRALNSRIVVLRARAGTGAGTAAFALLAERHGEGGVTGLDTMGDLSAWRPKAGRGYLLQGLPAASAGSLDDVRLAGLAEALHAAGAHLVVTLAQDARLPTDTSRWQEAHVAPGPHEVAERRLRLLAAEGRLDSSQLDTALGHLASPEFSGYLSTHPLPGDAVDLSDGLRQSTETPTLTGSVLEDLLTGTEAAARSALAQARHSADKVSLMAAVALLPGQDRTVIEQFAAALRPLLGERAAKKGQTEPPEGRPLDILGPSFEDRLEAIGARPLAPCSSPADRYRYPVQPIVFSGRHRSATLLRHLWLDFEDMPEALWGALEQLRYQPGLDLAAGEAIGRVLAHATGPGALIQLHRFASSGDRWRRRLVAVALGELVQHPLVSGAVKEQMRRWSRSSVVLRCTVAETCAGSYGLARPAAALKLLDNVLDGSAPELDPKLSAAVSFALGALLTEEGNHTEVLETVTRWLEAGRGTPRHTLAVHVIHSLSLSTFPQPGAPGSVRTSLSRTLERYPAQGLALVVLSLDDPATHEAMAQGLVRVEADPDLFRRTAYDRVLSELSRTARHRRGVIRFLLGRHRDHTNSSSRRTTS</sequence>
<evidence type="ECO:0000256" key="1">
    <source>
        <dbReference type="SAM" id="MobiDB-lite"/>
    </source>
</evidence>
<name>A0A5B8INR9_9ACTN</name>
<reference evidence="2 3" key="1">
    <citation type="submission" date="2019-07" db="EMBL/GenBank/DDBJ databases">
        <authorList>
            <person name="Zhu P."/>
        </authorList>
    </citation>
    <scope>NUCLEOTIDE SEQUENCE [LARGE SCALE GENOMIC DNA]</scope>
    <source>
        <strain evidence="2 3">SSL-25</strain>
    </source>
</reference>
<dbReference type="Proteomes" id="UP000320580">
    <property type="component" value="Chromosome"/>
</dbReference>
<organism evidence="2 3">
    <name type="scientific">Streptomyces qinzhouensis</name>
    <dbReference type="NCBI Taxonomy" id="2599401"/>
    <lineage>
        <taxon>Bacteria</taxon>
        <taxon>Bacillati</taxon>
        <taxon>Actinomycetota</taxon>
        <taxon>Actinomycetes</taxon>
        <taxon>Kitasatosporales</taxon>
        <taxon>Streptomycetaceae</taxon>
        <taxon>Streptomyces</taxon>
    </lineage>
</organism>
<accession>A0A5B8INR9</accession>
<keyword evidence="3" id="KW-1185">Reference proteome</keyword>
<dbReference type="EMBL" id="CP042266">
    <property type="protein sequence ID" value="QDY80292.1"/>
    <property type="molecule type" value="Genomic_DNA"/>
</dbReference>
<evidence type="ECO:0000313" key="3">
    <source>
        <dbReference type="Proteomes" id="UP000320580"/>
    </source>
</evidence>
<feature type="compositionally biased region" description="Basic and acidic residues" evidence="1">
    <location>
        <begin position="11"/>
        <end position="22"/>
    </location>
</feature>
<proteinExistence type="predicted"/>
<gene>
    <name evidence="2" type="ORF">FQU76_31510</name>
</gene>
<dbReference type="KEGG" id="sqz:FQU76_31510"/>
<dbReference type="AlphaFoldDB" id="A0A5B8INR9"/>
<protein>
    <submittedName>
        <fullName evidence="2">Uncharacterized protein</fullName>
    </submittedName>
</protein>